<dbReference type="Gene3D" id="3.40.830.10">
    <property type="entry name" value="LigB-like"/>
    <property type="match status" value="1"/>
</dbReference>
<dbReference type="EMBL" id="CP016076">
    <property type="protein sequence ID" value="APU13787.1"/>
    <property type="molecule type" value="Genomic_DNA"/>
</dbReference>
<organism evidence="1 2">
    <name type="scientific">Actinoalloteichus fjordicus</name>
    <dbReference type="NCBI Taxonomy" id="1612552"/>
    <lineage>
        <taxon>Bacteria</taxon>
        <taxon>Bacillati</taxon>
        <taxon>Actinomycetota</taxon>
        <taxon>Actinomycetes</taxon>
        <taxon>Pseudonocardiales</taxon>
        <taxon>Pseudonocardiaceae</taxon>
        <taxon>Actinoalloteichus</taxon>
    </lineage>
</organism>
<keyword evidence="2" id="KW-1185">Reference proteome</keyword>
<name>A0AAC9LBS4_9PSEU</name>
<accession>A0AAC9LBS4</accession>
<proteinExistence type="predicted"/>
<evidence type="ECO:0000313" key="2">
    <source>
        <dbReference type="Proteomes" id="UP000185511"/>
    </source>
</evidence>
<sequence length="246" mass="25155">MVAVIVGVAALPHPPLLVPELVAGALTATAPVRDACLAAAAELRDLAADWVVVACGPADSAEVRGTGSLAGYGRRVLVRLEGHAEPEPEPDPDPDWPLPLLIAGWLRGQVGARRVRPLLIDSGLSPAECLAEGGRLASRFAGPDAVGLLVLGDGSARSSERSPLPADPRAADFDAATAQALGTPSPEALAGLDSAEASDLAVSGRAPWQVLAGAALASSTRWTAELRYSAAPFGVGYHVASWRPLH</sequence>
<gene>
    <name evidence="1" type="ORF">UA74_08605</name>
</gene>
<dbReference type="Proteomes" id="UP000185511">
    <property type="component" value="Chromosome"/>
</dbReference>
<dbReference type="SUPFAM" id="SSF53213">
    <property type="entry name" value="LigB-like"/>
    <property type="match status" value="1"/>
</dbReference>
<evidence type="ECO:0000313" key="1">
    <source>
        <dbReference type="EMBL" id="APU13787.1"/>
    </source>
</evidence>
<dbReference type="KEGG" id="acad:UA74_08605"/>
<protein>
    <submittedName>
        <fullName evidence="1">Uncharacterized protein</fullName>
    </submittedName>
</protein>
<reference evidence="2" key="1">
    <citation type="submission" date="2016-06" db="EMBL/GenBank/DDBJ databases">
        <title>Complete genome sequence of Actinoalloteichus fjordicus DSM 46855 (=ADI127-17), type strain of the new species Actinoalloteichus fjordicus.</title>
        <authorList>
            <person name="Ruckert C."/>
            <person name="Nouioui I."/>
            <person name="Willmese J."/>
            <person name="van Wezel G."/>
            <person name="Klenk H.-P."/>
            <person name="Kalinowski J."/>
            <person name="Zotchev S.B."/>
        </authorList>
    </citation>
    <scope>NUCLEOTIDE SEQUENCE [LARGE SCALE GENOMIC DNA]</scope>
    <source>
        <strain evidence="2">ADI127-7</strain>
    </source>
</reference>
<dbReference type="AlphaFoldDB" id="A0AAC9LBS4"/>